<dbReference type="STRING" id="105696.A0A1Y2LT18"/>
<evidence type="ECO:0000256" key="2">
    <source>
        <dbReference type="SAM" id="MobiDB-lite"/>
    </source>
</evidence>
<accession>A0A1Y2LT18</accession>
<dbReference type="FunFam" id="3.40.50.1820:FF:000145">
    <property type="entry name" value="Pigment biosynthesis protein"/>
    <property type="match status" value="1"/>
</dbReference>
<dbReference type="InterPro" id="IPR010520">
    <property type="entry name" value="FrsA-like"/>
</dbReference>
<keyword evidence="5" id="KW-1185">Reference proteome</keyword>
<organism evidence="4 5">
    <name type="scientific">Epicoccum nigrum</name>
    <name type="common">Soil fungus</name>
    <name type="synonym">Epicoccum purpurascens</name>
    <dbReference type="NCBI Taxonomy" id="105696"/>
    <lineage>
        <taxon>Eukaryota</taxon>
        <taxon>Fungi</taxon>
        <taxon>Dikarya</taxon>
        <taxon>Ascomycota</taxon>
        <taxon>Pezizomycotina</taxon>
        <taxon>Dothideomycetes</taxon>
        <taxon>Pleosporomycetidae</taxon>
        <taxon>Pleosporales</taxon>
        <taxon>Pleosporineae</taxon>
        <taxon>Didymellaceae</taxon>
        <taxon>Epicoccum</taxon>
    </lineage>
</organism>
<evidence type="ECO:0000256" key="1">
    <source>
        <dbReference type="ARBA" id="ARBA00022801"/>
    </source>
</evidence>
<keyword evidence="1" id="KW-0378">Hydrolase</keyword>
<dbReference type="PANTHER" id="PTHR22946">
    <property type="entry name" value="DIENELACTONE HYDROLASE DOMAIN-CONTAINING PROTEIN-RELATED"/>
    <property type="match status" value="1"/>
</dbReference>
<feature type="transmembrane region" description="Helical" evidence="3">
    <location>
        <begin position="46"/>
        <end position="68"/>
    </location>
</feature>
<dbReference type="Pfam" id="PF06500">
    <property type="entry name" value="FrsA-like"/>
    <property type="match status" value="1"/>
</dbReference>
<dbReference type="Proteomes" id="UP000193240">
    <property type="component" value="Unassembled WGS sequence"/>
</dbReference>
<dbReference type="InterPro" id="IPR029058">
    <property type="entry name" value="AB_hydrolase_fold"/>
</dbReference>
<dbReference type="InParanoid" id="A0A1Y2LT18"/>
<keyword evidence="3" id="KW-0472">Membrane</keyword>
<dbReference type="InterPro" id="IPR050261">
    <property type="entry name" value="FrsA_esterase"/>
</dbReference>
<evidence type="ECO:0008006" key="6">
    <source>
        <dbReference type="Google" id="ProtNLM"/>
    </source>
</evidence>
<evidence type="ECO:0000256" key="3">
    <source>
        <dbReference type="SAM" id="Phobius"/>
    </source>
</evidence>
<dbReference type="Gene3D" id="3.40.50.1820">
    <property type="entry name" value="alpha/beta hydrolase"/>
    <property type="match status" value="1"/>
</dbReference>
<dbReference type="GO" id="GO:0016787">
    <property type="term" value="F:hydrolase activity"/>
    <property type="evidence" value="ECO:0007669"/>
    <property type="project" value="UniProtKB-KW"/>
</dbReference>
<dbReference type="SUPFAM" id="SSF53474">
    <property type="entry name" value="alpha/beta-Hydrolases"/>
    <property type="match status" value="1"/>
</dbReference>
<protein>
    <recommendedName>
        <fullName evidence="6">AB hydrolase-1 domain-containing protein</fullName>
    </recommendedName>
</protein>
<keyword evidence="3" id="KW-0812">Transmembrane</keyword>
<dbReference type="AlphaFoldDB" id="A0A1Y2LT18"/>
<evidence type="ECO:0000313" key="4">
    <source>
        <dbReference type="EMBL" id="OSS47006.1"/>
    </source>
</evidence>
<gene>
    <name evidence="4" type="ORF">B5807_10047</name>
</gene>
<evidence type="ECO:0000313" key="5">
    <source>
        <dbReference type="Proteomes" id="UP000193240"/>
    </source>
</evidence>
<sequence>MRGPDCRSTRVPKRLHPGTNTTARTTSHRRLLSKSAKTPSLMYPNYLIPLLLALPLPTMGWILGDLFLKDYGHRGSIAALWEQRWKTPCQAAVYPFHDGRCEDFEPVFQHLIADDINDPYDDAYTTAFLPKARELVQQARALTTLGASAKVEDREKAKELFLRANAVFRIARFPYVGTELKREVFEEQKAAYMQGAQLWDVPMREEVVPHVHAANGDGDALPLYVRYPKGGNGTFPTILLINGLDGHRPDNTERAEEFLRRGWATVICDIPGTTVDCPANRRDPLSPDRLFSTILEYIAQHPRLDETRVIAWGLSAGGYYAVRLAHTHREKLLGSVGHGAGTHYAMGREWLEQVAKHEYPFGLEEAYAQKYGYGDFEEVMERCQNEFSLVSGKGDGVAVVGQGMASCRLLMVNGVLDGIMPVEDSMLLSEYGRPKEMRFIKERLHMGYPEANAIVYPWLEEVMASKVG</sequence>
<dbReference type="OMA" id="NDHEYPF"/>
<proteinExistence type="predicted"/>
<keyword evidence="3" id="KW-1133">Transmembrane helix</keyword>
<name>A0A1Y2LT18_EPING</name>
<dbReference type="PANTHER" id="PTHR22946:SF12">
    <property type="entry name" value="CONIDIAL PIGMENT BIOSYNTHESIS PROTEIN AYG1 (AFU_ORTHOLOGUE AFUA_2G17550)"/>
    <property type="match status" value="1"/>
</dbReference>
<dbReference type="EMBL" id="KZ107849">
    <property type="protein sequence ID" value="OSS47006.1"/>
    <property type="molecule type" value="Genomic_DNA"/>
</dbReference>
<reference evidence="4 5" key="1">
    <citation type="journal article" date="2017" name="Genome Announc.">
        <title>Genome sequence of the saprophytic ascomycete Epicoccum nigrum ICMP 19927 strain isolated from New Zealand.</title>
        <authorList>
            <person name="Fokin M."/>
            <person name="Fleetwood D."/>
            <person name="Weir B.S."/>
            <person name="Villas-Boas S.G."/>
        </authorList>
    </citation>
    <scope>NUCLEOTIDE SEQUENCE [LARGE SCALE GENOMIC DNA]</scope>
    <source>
        <strain evidence="4 5">ICMP 19927</strain>
    </source>
</reference>
<feature type="region of interest" description="Disordered" evidence="2">
    <location>
        <begin position="1"/>
        <end position="30"/>
    </location>
</feature>